<name>A0A2P2MDY7_RHIMU</name>
<dbReference type="AlphaFoldDB" id="A0A2P2MDY7"/>
<dbReference type="SUPFAM" id="SSF50978">
    <property type="entry name" value="WD40 repeat-like"/>
    <property type="match status" value="1"/>
</dbReference>
<reference evidence="1" key="1">
    <citation type="submission" date="2018-02" db="EMBL/GenBank/DDBJ databases">
        <title>Rhizophora mucronata_Transcriptome.</title>
        <authorList>
            <person name="Meera S.P."/>
            <person name="Sreeshan A."/>
            <person name="Augustine A."/>
        </authorList>
    </citation>
    <scope>NUCLEOTIDE SEQUENCE</scope>
    <source>
        <tissue evidence="1">Leaf</tissue>
    </source>
</reference>
<dbReference type="InterPro" id="IPR036322">
    <property type="entry name" value="WD40_repeat_dom_sf"/>
</dbReference>
<dbReference type="PANTHER" id="PTHR44376">
    <property type="entry name" value="TRANSCRIPTIONAL REGULATOR OF FILAMENTOUS GROWTH FLO8"/>
    <property type="match status" value="1"/>
</dbReference>
<dbReference type="PANTHER" id="PTHR44376:SF5">
    <property type="entry name" value="TRANSCRIPTIONAL COREPRESSOR LEUNIG ISOFORM X1"/>
    <property type="match status" value="1"/>
</dbReference>
<protein>
    <submittedName>
        <fullName evidence="1">Transcriptional corepressor LEUNIG</fullName>
    </submittedName>
</protein>
<dbReference type="Gene3D" id="2.130.10.10">
    <property type="entry name" value="YVTN repeat-like/Quinoprotein amine dehydrogenase"/>
    <property type="match status" value="1"/>
</dbReference>
<accession>A0A2P2MDY7</accession>
<sequence>MSLDFHPKKDDLICSCDGEGEIRYWSITNGNCAGVFKVDVHEFII</sequence>
<organism evidence="1">
    <name type="scientific">Rhizophora mucronata</name>
    <name type="common">Asiatic mangrove</name>
    <dbReference type="NCBI Taxonomy" id="61149"/>
    <lineage>
        <taxon>Eukaryota</taxon>
        <taxon>Viridiplantae</taxon>
        <taxon>Streptophyta</taxon>
        <taxon>Embryophyta</taxon>
        <taxon>Tracheophyta</taxon>
        <taxon>Spermatophyta</taxon>
        <taxon>Magnoliopsida</taxon>
        <taxon>eudicotyledons</taxon>
        <taxon>Gunneridae</taxon>
        <taxon>Pentapetalae</taxon>
        <taxon>rosids</taxon>
        <taxon>fabids</taxon>
        <taxon>Malpighiales</taxon>
        <taxon>Rhizophoraceae</taxon>
        <taxon>Rhizophora</taxon>
    </lineage>
</organism>
<dbReference type="EMBL" id="GGEC01047947">
    <property type="protein sequence ID" value="MBX28431.1"/>
    <property type="molecule type" value="Transcribed_RNA"/>
</dbReference>
<evidence type="ECO:0000313" key="1">
    <source>
        <dbReference type="EMBL" id="MBX28431.1"/>
    </source>
</evidence>
<dbReference type="InterPro" id="IPR044716">
    <property type="entry name" value="LEUNIG-like"/>
</dbReference>
<proteinExistence type="predicted"/>
<dbReference type="InterPro" id="IPR015943">
    <property type="entry name" value="WD40/YVTN_repeat-like_dom_sf"/>
</dbReference>
<dbReference type="GO" id="GO:0003714">
    <property type="term" value="F:transcription corepressor activity"/>
    <property type="evidence" value="ECO:0007669"/>
    <property type="project" value="InterPro"/>
</dbReference>